<organism evidence="2 3">
    <name type="scientific">Pseudoalteromonas rubra</name>
    <dbReference type="NCBI Taxonomy" id="43658"/>
    <lineage>
        <taxon>Bacteria</taxon>
        <taxon>Pseudomonadati</taxon>
        <taxon>Pseudomonadota</taxon>
        <taxon>Gammaproteobacteria</taxon>
        <taxon>Alteromonadales</taxon>
        <taxon>Pseudoalteromonadaceae</taxon>
        <taxon>Pseudoalteromonas</taxon>
    </lineage>
</organism>
<evidence type="ECO:0000259" key="1">
    <source>
        <dbReference type="Pfam" id="PF12708"/>
    </source>
</evidence>
<dbReference type="Pfam" id="PF12708">
    <property type="entry name" value="Pect-lyase_RHGA_epim"/>
    <property type="match status" value="1"/>
</dbReference>
<dbReference type="EMBL" id="CP045429">
    <property type="protein sequence ID" value="QPB82547.1"/>
    <property type="molecule type" value="Genomic_DNA"/>
</dbReference>
<dbReference type="SUPFAM" id="SSF51126">
    <property type="entry name" value="Pectin lyase-like"/>
    <property type="match status" value="1"/>
</dbReference>
<sequence length="482" mass="52297">MHVFKIKQCTFLLFSLVSLMGNNPALIGYFHLIIRIIMNYKVSLIGLVLISSSAAALDADTISITDPRFGAIANDNRDDAAQIQAAIDYAVQNNKSIYIPAGTFNVSSTLDVTRVKGSHNSRVKLYGEKRNLSRLTTNANISLLKVAHNVEVHDLALVQTASFKQGTAIDIPFASYRSNFSKLDISGFDNGIYGKWVIWSRFEDLFIANVNYGIHLHGNGSDPAYWNIEPNGWFNNVNVFDNVYVEGSHTGIKLAAMGSNITNSTVQNSQVGVEIYGPAEHKTWNNQIDNFYAEGVKTVFKVKNSRTLDINGVFAQGGPSNARAYAVIDADNGGVITVNGMTGQDWWSHNVVLKNTKVKGHVPAIGGTASADSGSTYLPGKLTASISLPANSSWVALPPYMAIAGNSAYKVMISGIRDGYEPVLEEYAIFNWNGASKYAKVHHTSGVGRIKFKVDGGKIYAKLDYNGGGGLSSGKVTLERIH</sequence>
<dbReference type="InterPro" id="IPR024535">
    <property type="entry name" value="RHGA/B-epi-like_pectate_lyase"/>
</dbReference>
<proteinExistence type="predicted"/>
<gene>
    <name evidence="2" type="ORF">CWC22_005895</name>
</gene>
<feature type="domain" description="Rhamnogalacturonase A/B/Epimerase-like pectate lyase" evidence="1">
    <location>
        <begin position="69"/>
        <end position="295"/>
    </location>
</feature>
<dbReference type="InterPro" id="IPR011050">
    <property type="entry name" value="Pectin_lyase_fold/virulence"/>
</dbReference>
<evidence type="ECO:0000313" key="2">
    <source>
        <dbReference type="EMBL" id="QPB82547.1"/>
    </source>
</evidence>
<accession>A0A5S3URC6</accession>
<protein>
    <recommendedName>
        <fullName evidence="1">Rhamnogalacturonase A/B/Epimerase-like pectate lyase domain-containing protein</fullName>
    </recommendedName>
</protein>
<name>A0A5S3URC6_9GAMM</name>
<dbReference type="InterPro" id="IPR012334">
    <property type="entry name" value="Pectin_lyas_fold"/>
</dbReference>
<reference evidence="2 3" key="1">
    <citation type="submission" date="2019-10" db="EMBL/GenBank/DDBJ databases">
        <title>Pseudoalteromonas rubra S4059.</title>
        <authorList>
            <person name="Paulsen S."/>
            <person name="Wang X."/>
        </authorList>
    </citation>
    <scope>NUCLEOTIDE SEQUENCE [LARGE SCALE GENOMIC DNA]</scope>
    <source>
        <strain evidence="2 3">S4059</strain>
    </source>
</reference>
<dbReference type="Proteomes" id="UP000305729">
    <property type="component" value="Chromosome 1"/>
</dbReference>
<dbReference type="AlphaFoldDB" id="A0A5S3URC6"/>
<dbReference type="Gene3D" id="2.160.20.10">
    <property type="entry name" value="Single-stranded right-handed beta-helix, Pectin lyase-like"/>
    <property type="match status" value="1"/>
</dbReference>
<evidence type="ECO:0000313" key="3">
    <source>
        <dbReference type="Proteomes" id="UP000305729"/>
    </source>
</evidence>